<organism evidence="2 3">
    <name type="scientific">Paramuricea clavata</name>
    <name type="common">Red gorgonian</name>
    <name type="synonym">Violescent sea-whip</name>
    <dbReference type="NCBI Taxonomy" id="317549"/>
    <lineage>
        <taxon>Eukaryota</taxon>
        <taxon>Metazoa</taxon>
        <taxon>Cnidaria</taxon>
        <taxon>Anthozoa</taxon>
        <taxon>Octocorallia</taxon>
        <taxon>Malacalcyonacea</taxon>
        <taxon>Plexauridae</taxon>
        <taxon>Paramuricea</taxon>
    </lineage>
</organism>
<reference evidence="2" key="1">
    <citation type="submission" date="2020-04" db="EMBL/GenBank/DDBJ databases">
        <authorList>
            <person name="Alioto T."/>
            <person name="Alioto T."/>
            <person name="Gomez Garrido J."/>
        </authorList>
    </citation>
    <scope>NUCLEOTIDE SEQUENCE</scope>
    <source>
        <strain evidence="2">A484AB</strain>
    </source>
</reference>
<dbReference type="PANTHER" id="PTHR10773">
    <property type="entry name" value="DNA-DIRECTED RNA POLYMERASES I, II, AND III SUBUNIT RPABC2"/>
    <property type="match status" value="1"/>
</dbReference>
<dbReference type="InterPro" id="IPR057191">
    <property type="entry name" value="DUF7869"/>
</dbReference>
<dbReference type="OrthoDB" id="5983632at2759"/>
<proteinExistence type="predicted"/>
<evidence type="ECO:0000313" key="3">
    <source>
        <dbReference type="Proteomes" id="UP001152795"/>
    </source>
</evidence>
<dbReference type="Pfam" id="PF25273">
    <property type="entry name" value="DUF7869"/>
    <property type="match status" value="1"/>
</dbReference>
<accession>A0A7D9DAN2</accession>
<dbReference type="PANTHER" id="PTHR10773:SF19">
    <property type="match status" value="1"/>
</dbReference>
<gene>
    <name evidence="2" type="ORF">PACLA_8A050978</name>
</gene>
<sequence>MFQNTLQIPHRTILYWLDKGKDGMIRSTKYSPMQERTKGKNAHDKERVRLANIFVDQLDNVPSHYCRKSSTKKYLWPYDFKSAQDVYTNYRKWIEENHNNSQPLSATTFKSILKEENIEIWQPKKDQCDTCISYNQGNISEETYMAHIDLKNKARQEKENDKDEASKSSNKIVMITVDVQAVQTIPKMQASCLYFKTRLNVHNYTIYTNVTQDVVCYVWPETSGGLVASIFVSCLLSYFDDLLRKYPDLEKIIMWSDGCGAQNRNATLLSAVSSWAQSHKKEVLVKYLEKGHTQMEVDSVHAKIESKQKNVDLETPAVYCHIVKEAMRHPCSFKCNYLEYDFFKDFEATQAYESIRPGNKWGDPCVVDIKEFQCNSDGSIKYKLDHEQNSPFKLLPH</sequence>
<evidence type="ECO:0000313" key="2">
    <source>
        <dbReference type="EMBL" id="CAB3980254.1"/>
    </source>
</evidence>
<protein>
    <recommendedName>
        <fullName evidence="1">DUF7869 domain-containing protein</fullName>
    </recommendedName>
</protein>
<dbReference type="Proteomes" id="UP001152795">
    <property type="component" value="Unassembled WGS sequence"/>
</dbReference>
<dbReference type="EMBL" id="CACRXK020000272">
    <property type="protein sequence ID" value="CAB3980254.1"/>
    <property type="molecule type" value="Genomic_DNA"/>
</dbReference>
<comment type="caution">
    <text evidence="2">The sequence shown here is derived from an EMBL/GenBank/DDBJ whole genome shotgun (WGS) entry which is preliminary data.</text>
</comment>
<evidence type="ECO:0000259" key="1">
    <source>
        <dbReference type="Pfam" id="PF25273"/>
    </source>
</evidence>
<keyword evidence="3" id="KW-1185">Reference proteome</keyword>
<name>A0A7D9DAN2_PARCT</name>
<dbReference type="AlphaFoldDB" id="A0A7D9DAN2"/>
<feature type="domain" description="DUF7869" evidence="1">
    <location>
        <begin position="229"/>
        <end position="330"/>
    </location>
</feature>